<evidence type="ECO:0000313" key="5">
    <source>
        <dbReference type="Proteomes" id="UP000019478"/>
    </source>
</evidence>
<keyword evidence="2" id="KW-0378">Hydrolase</keyword>
<evidence type="ECO:0000259" key="3">
    <source>
        <dbReference type="Pfam" id="PF01425"/>
    </source>
</evidence>
<dbReference type="OrthoDB" id="6428749at2759"/>
<dbReference type="GO" id="GO:0016787">
    <property type="term" value="F:hydrolase activity"/>
    <property type="evidence" value="ECO:0007669"/>
    <property type="project" value="UniProtKB-KW"/>
</dbReference>
<dbReference type="eggNOG" id="KOG1212">
    <property type="taxonomic scope" value="Eukaryota"/>
</dbReference>
<evidence type="ECO:0000256" key="1">
    <source>
        <dbReference type="ARBA" id="ARBA00009199"/>
    </source>
</evidence>
<dbReference type="GeneID" id="19173843"/>
<organism evidence="4 5">
    <name type="scientific">Capronia epimyces CBS 606.96</name>
    <dbReference type="NCBI Taxonomy" id="1182542"/>
    <lineage>
        <taxon>Eukaryota</taxon>
        <taxon>Fungi</taxon>
        <taxon>Dikarya</taxon>
        <taxon>Ascomycota</taxon>
        <taxon>Pezizomycotina</taxon>
        <taxon>Eurotiomycetes</taxon>
        <taxon>Chaetothyriomycetidae</taxon>
        <taxon>Chaetothyriales</taxon>
        <taxon>Herpotrichiellaceae</taxon>
        <taxon>Capronia</taxon>
    </lineage>
</organism>
<evidence type="ECO:0000313" key="4">
    <source>
        <dbReference type="EMBL" id="EXJ77533.1"/>
    </source>
</evidence>
<dbReference type="STRING" id="1182542.W9XBE4"/>
<reference evidence="4 5" key="1">
    <citation type="submission" date="2013-03" db="EMBL/GenBank/DDBJ databases">
        <title>The Genome Sequence of Capronia epimyces CBS 606.96.</title>
        <authorList>
            <consortium name="The Broad Institute Genomics Platform"/>
            <person name="Cuomo C."/>
            <person name="de Hoog S."/>
            <person name="Gorbushina A."/>
            <person name="Walker B."/>
            <person name="Young S.K."/>
            <person name="Zeng Q."/>
            <person name="Gargeya S."/>
            <person name="Fitzgerald M."/>
            <person name="Haas B."/>
            <person name="Abouelleil A."/>
            <person name="Allen A.W."/>
            <person name="Alvarado L."/>
            <person name="Arachchi H.M."/>
            <person name="Berlin A.M."/>
            <person name="Chapman S.B."/>
            <person name="Gainer-Dewar J."/>
            <person name="Goldberg J."/>
            <person name="Griggs A."/>
            <person name="Gujja S."/>
            <person name="Hansen M."/>
            <person name="Howarth C."/>
            <person name="Imamovic A."/>
            <person name="Ireland A."/>
            <person name="Larimer J."/>
            <person name="McCowan C."/>
            <person name="Murphy C."/>
            <person name="Pearson M."/>
            <person name="Poon T.W."/>
            <person name="Priest M."/>
            <person name="Roberts A."/>
            <person name="Saif S."/>
            <person name="Shea T."/>
            <person name="Sisk P."/>
            <person name="Sykes S."/>
            <person name="Wortman J."/>
            <person name="Nusbaum C."/>
            <person name="Birren B."/>
        </authorList>
    </citation>
    <scope>NUCLEOTIDE SEQUENCE [LARGE SCALE GENOMIC DNA]</scope>
    <source>
        <strain evidence="4 5">CBS 606.96</strain>
    </source>
</reference>
<dbReference type="PANTHER" id="PTHR46072">
    <property type="entry name" value="AMIDASE-RELATED-RELATED"/>
    <property type="match status" value="1"/>
</dbReference>
<dbReference type="SUPFAM" id="SSF75304">
    <property type="entry name" value="Amidase signature (AS) enzymes"/>
    <property type="match status" value="1"/>
</dbReference>
<dbReference type="HOGENOM" id="CLU_009600_8_1_1"/>
<dbReference type="Gene3D" id="3.90.1300.10">
    <property type="entry name" value="Amidase signature (AS) domain"/>
    <property type="match status" value="1"/>
</dbReference>
<comment type="caution">
    <text evidence="4">The sequence shown here is derived from an EMBL/GenBank/DDBJ whole genome shotgun (WGS) entry which is preliminary data.</text>
</comment>
<dbReference type="InterPro" id="IPR036928">
    <property type="entry name" value="AS_sf"/>
</dbReference>
<accession>W9XBE4</accession>
<keyword evidence="5" id="KW-1185">Reference proteome</keyword>
<feature type="domain" description="Amidase" evidence="3">
    <location>
        <begin position="4"/>
        <end position="151"/>
    </location>
</feature>
<evidence type="ECO:0000256" key="2">
    <source>
        <dbReference type="ARBA" id="ARBA00022801"/>
    </source>
</evidence>
<dbReference type="InterPro" id="IPR023631">
    <property type="entry name" value="Amidase_dom"/>
</dbReference>
<dbReference type="RefSeq" id="XP_007738043.1">
    <property type="nucleotide sequence ID" value="XM_007739853.1"/>
</dbReference>
<dbReference type="PANTHER" id="PTHR46072:SF4">
    <property type="entry name" value="AMIDASE C550.07-RELATED"/>
    <property type="match status" value="1"/>
</dbReference>
<dbReference type="Proteomes" id="UP000019478">
    <property type="component" value="Unassembled WGS sequence"/>
</dbReference>
<dbReference type="Pfam" id="PF01425">
    <property type="entry name" value="Amidase"/>
    <property type="match status" value="1"/>
</dbReference>
<dbReference type="AlphaFoldDB" id="W9XBE4"/>
<protein>
    <recommendedName>
        <fullName evidence="3">Amidase domain-containing protein</fullName>
    </recommendedName>
</protein>
<dbReference type="EMBL" id="AMGY01000010">
    <property type="protein sequence ID" value="EXJ77533.1"/>
    <property type="molecule type" value="Genomic_DNA"/>
</dbReference>
<proteinExistence type="inferred from homology"/>
<comment type="similarity">
    <text evidence="1">Belongs to the amidase family.</text>
</comment>
<sequence>MGHPHPPVTRGLKHAVSNLKEAGVKVVDLEPYEHKRGMEILKALYFPDAAQCQKDLLTKGGEPVAPLTQWAFSIARPEPISVTDNRELNDQQEEYREQGSYHRVMKDRCVDFILCPAYIGVAAELATAQYWPYTAIWNILDQPAVAFPTGLKVDAKLDVVEADYKPRSAEDEREYKKC</sequence>
<gene>
    <name evidence="4" type="ORF">A1O3_09760</name>
</gene>
<name>W9XBE4_9EURO</name>